<accession>A0A6J5NI50</accession>
<evidence type="ECO:0008006" key="2">
    <source>
        <dbReference type="Google" id="ProtNLM"/>
    </source>
</evidence>
<dbReference type="EMBL" id="LR796682">
    <property type="protein sequence ID" value="CAB4158959.1"/>
    <property type="molecule type" value="Genomic_DNA"/>
</dbReference>
<protein>
    <recommendedName>
        <fullName evidence="2">Phosphohydrolase</fullName>
    </recommendedName>
</protein>
<name>A0A6J5NI50_9CAUD</name>
<gene>
    <name evidence="1" type="ORF">UFOVP706_43</name>
</gene>
<proteinExistence type="predicted"/>
<dbReference type="SUPFAM" id="SSF109604">
    <property type="entry name" value="HD-domain/PDEase-like"/>
    <property type="match status" value="1"/>
</dbReference>
<evidence type="ECO:0000313" key="1">
    <source>
        <dbReference type="EMBL" id="CAB4158959.1"/>
    </source>
</evidence>
<reference evidence="1" key="1">
    <citation type="submission" date="2020-04" db="EMBL/GenBank/DDBJ databases">
        <authorList>
            <person name="Chiriac C."/>
            <person name="Salcher M."/>
            <person name="Ghai R."/>
            <person name="Kavagutti S V."/>
        </authorList>
    </citation>
    <scope>NUCLEOTIDE SEQUENCE</scope>
</reference>
<dbReference type="Gene3D" id="1.10.3210.10">
    <property type="entry name" value="Hypothetical protein af1432"/>
    <property type="match status" value="1"/>
</dbReference>
<organism evidence="1">
    <name type="scientific">uncultured Caudovirales phage</name>
    <dbReference type="NCBI Taxonomy" id="2100421"/>
    <lineage>
        <taxon>Viruses</taxon>
        <taxon>Duplodnaviria</taxon>
        <taxon>Heunggongvirae</taxon>
        <taxon>Uroviricota</taxon>
        <taxon>Caudoviricetes</taxon>
        <taxon>Peduoviridae</taxon>
        <taxon>Maltschvirus</taxon>
        <taxon>Maltschvirus maltsch</taxon>
    </lineage>
</organism>
<sequence length="183" mass="20206">MKMELASGRLVNPLELSVDDVELGDIAHALSLVCRYGGHASRHYSVAEHSLLVERIVRMEGGGPELCLWALLHDASEAYLGDMIRPLKRLTAFAEYREIEARAQRVVCARFGLTGEMPEEVKSADNRVLANEAAVLMRSGGRDWGVGQPVVGVSVPVGEPDWRMVRDMFKARVEATYTERGLA</sequence>